<name>A0A7C8M9Z2_9PLEO</name>
<gene>
    <name evidence="1" type="ORF">BDV95DRAFT_594751</name>
</gene>
<protein>
    <recommendedName>
        <fullName evidence="3">Heterokaryon incompatibility domain-containing protein</fullName>
    </recommendedName>
</protein>
<sequence length="336" mass="38855">MERLTEKLSEVGSVLDSQGQMAHIRRDLRVLRLIAVFTCERWISHPKRHLDDVSLLTDAIRFWWPSWIVAASTDTEMGRAKTFFTGLQCWLFFGFITVVSRTLHIELAQEHLVDSTNRYTNTTWVSRYCELAQPQYENSTPEDRKRYESHLGQAKRRIQDFASTYPGSIMIESICSVFDLIGTTFIASYTTPQIHVPEYRSIRNALTERLVESGWCAKHVTQMQLDSSYDFQYFSYMLGPPISHSGHWACSEDICYRNTVEESDYRTRHVASCTEDDTKCMLLGPIQSKVLEVLNDRAIPVLLVSECQSSGQIELEIFKKRCRSCTTIVRRRGHII</sequence>
<comment type="caution">
    <text evidence="1">The sequence shown here is derived from an EMBL/GenBank/DDBJ whole genome shotgun (WGS) entry which is preliminary data.</text>
</comment>
<dbReference type="AlphaFoldDB" id="A0A7C8M9Z2"/>
<dbReference type="Proteomes" id="UP000481861">
    <property type="component" value="Unassembled WGS sequence"/>
</dbReference>
<dbReference type="EMBL" id="JAADJZ010000011">
    <property type="protein sequence ID" value="KAF2871681.1"/>
    <property type="molecule type" value="Genomic_DNA"/>
</dbReference>
<evidence type="ECO:0008006" key="3">
    <source>
        <dbReference type="Google" id="ProtNLM"/>
    </source>
</evidence>
<keyword evidence="2" id="KW-1185">Reference proteome</keyword>
<proteinExistence type="predicted"/>
<dbReference type="PANTHER" id="PTHR39596:SF2">
    <property type="entry name" value="HET DOMAIN PROTEIN (AFU_ORTHOLOGUE AFUA_1G17550)-RELATED"/>
    <property type="match status" value="1"/>
</dbReference>
<reference evidence="1 2" key="1">
    <citation type="submission" date="2020-01" db="EMBL/GenBank/DDBJ databases">
        <authorList>
            <consortium name="DOE Joint Genome Institute"/>
            <person name="Haridas S."/>
            <person name="Albert R."/>
            <person name="Binder M."/>
            <person name="Bloem J."/>
            <person name="Labutti K."/>
            <person name="Salamov A."/>
            <person name="Andreopoulos B."/>
            <person name="Baker S.E."/>
            <person name="Barry K."/>
            <person name="Bills G."/>
            <person name="Bluhm B.H."/>
            <person name="Cannon C."/>
            <person name="Castanera R."/>
            <person name="Culley D.E."/>
            <person name="Daum C."/>
            <person name="Ezra D."/>
            <person name="Gonzalez J.B."/>
            <person name="Henrissat B."/>
            <person name="Kuo A."/>
            <person name="Liang C."/>
            <person name="Lipzen A."/>
            <person name="Lutzoni F."/>
            <person name="Magnuson J."/>
            <person name="Mondo S."/>
            <person name="Nolan M."/>
            <person name="Ohm R."/>
            <person name="Pangilinan J."/>
            <person name="Park H.-J.H."/>
            <person name="Ramirez L."/>
            <person name="Alfaro M."/>
            <person name="Sun H."/>
            <person name="Tritt A."/>
            <person name="Yoshinaga Y."/>
            <person name="Zwiers L.-H.L."/>
            <person name="Turgeon B.G."/>
            <person name="Goodwin S.B."/>
            <person name="Spatafora J.W."/>
            <person name="Crous P.W."/>
            <person name="Grigoriev I.V."/>
        </authorList>
    </citation>
    <scope>NUCLEOTIDE SEQUENCE [LARGE SCALE GENOMIC DNA]</scope>
    <source>
        <strain evidence="1 2">CBS 611.86</strain>
    </source>
</reference>
<accession>A0A7C8M9Z2</accession>
<evidence type="ECO:0000313" key="2">
    <source>
        <dbReference type="Proteomes" id="UP000481861"/>
    </source>
</evidence>
<organism evidence="1 2">
    <name type="scientific">Massariosphaeria phaeospora</name>
    <dbReference type="NCBI Taxonomy" id="100035"/>
    <lineage>
        <taxon>Eukaryota</taxon>
        <taxon>Fungi</taxon>
        <taxon>Dikarya</taxon>
        <taxon>Ascomycota</taxon>
        <taxon>Pezizomycotina</taxon>
        <taxon>Dothideomycetes</taxon>
        <taxon>Pleosporomycetidae</taxon>
        <taxon>Pleosporales</taxon>
        <taxon>Pleosporales incertae sedis</taxon>
        <taxon>Massariosphaeria</taxon>
    </lineage>
</organism>
<evidence type="ECO:0000313" key="1">
    <source>
        <dbReference type="EMBL" id="KAF2871681.1"/>
    </source>
</evidence>
<dbReference type="PANTHER" id="PTHR39596">
    <property type="match status" value="1"/>
</dbReference>